<comment type="similarity">
    <text evidence="1">Belongs to the SH3BP5 family.</text>
</comment>
<keyword evidence="6" id="KW-1185">Reference proteome</keyword>
<dbReference type="PANTHER" id="PTHR19423">
    <property type="entry name" value="SH3 DOMAIN-BINDING PROTEIN 5"/>
    <property type="match status" value="1"/>
</dbReference>
<organism evidence="5 6">
    <name type="scientific">Eumeta variegata</name>
    <name type="common">Bagworm moth</name>
    <name type="synonym">Eumeta japonica</name>
    <dbReference type="NCBI Taxonomy" id="151549"/>
    <lineage>
        <taxon>Eukaryota</taxon>
        <taxon>Metazoa</taxon>
        <taxon>Ecdysozoa</taxon>
        <taxon>Arthropoda</taxon>
        <taxon>Hexapoda</taxon>
        <taxon>Insecta</taxon>
        <taxon>Pterygota</taxon>
        <taxon>Neoptera</taxon>
        <taxon>Endopterygota</taxon>
        <taxon>Lepidoptera</taxon>
        <taxon>Glossata</taxon>
        <taxon>Ditrysia</taxon>
        <taxon>Tineoidea</taxon>
        <taxon>Psychidae</taxon>
        <taxon>Oiketicinae</taxon>
        <taxon>Eumeta</taxon>
    </lineage>
</organism>
<comment type="caution">
    <text evidence="5">The sequence shown here is derived from an EMBL/GenBank/DDBJ whole genome shotgun (WGS) entry which is preliminary data.</text>
</comment>
<evidence type="ECO:0000313" key="5">
    <source>
        <dbReference type="EMBL" id="GBP86436.1"/>
    </source>
</evidence>
<feature type="region of interest" description="Disordered" evidence="4">
    <location>
        <begin position="457"/>
        <end position="490"/>
    </location>
</feature>
<reference evidence="5 6" key="1">
    <citation type="journal article" date="2019" name="Commun. Biol.">
        <title>The bagworm genome reveals a unique fibroin gene that provides high tensile strength.</title>
        <authorList>
            <person name="Kono N."/>
            <person name="Nakamura H."/>
            <person name="Ohtoshi R."/>
            <person name="Tomita M."/>
            <person name="Numata K."/>
            <person name="Arakawa K."/>
        </authorList>
    </citation>
    <scope>NUCLEOTIDE SEQUENCE [LARGE SCALE GENOMIC DNA]</scope>
</reference>
<dbReference type="GO" id="GO:0004860">
    <property type="term" value="F:protein kinase inhibitor activity"/>
    <property type="evidence" value="ECO:0007669"/>
    <property type="project" value="TreeGrafter"/>
</dbReference>
<evidence type="ECO:0000256" key="3">
    <source>
        <dbReference type="SAM" id="Coils"/>
    </source>
</evidence>
<accession>A0A4C1ZCY6</accession>
<dbReference type="Pfam" id="PF05276">
    <property type="entry name" value="SH3BP5"/>
    <property type="match status" value="2"/>
</dbReference>
<feature type="compositionally biased region" description="Basic and acidic residues" evidence="4">
    <location>
        <begin position="385"/>
        <end position="405"/>
    </location>
</feature>
<dbReference type="STRING" id="151549.A0A4C1ZCY6"/>
<dbReference type="GO" id="GO:0035556">
    <property type="term" value="P:intracellular signal transduction"/>
    <property type="evidence" value="ECO:0007669"/>
    <property type="project" value="InterPro"/>
</dbReference>
<name>A0A4C1ZCY6_EUMVA</name>
<keyword evidence="2 3" id="KW-0175">Coiled coil</keyword>
<dbReference type="EMBL" id="BGZK01001795">
    <property type="protein sequence ID" value="GBP86436.1"/>
    <property type="molecule type" value="Genomic_DNA"/>
</dbReference>
<dbReference type="Proteomes" id="UP000299102">
    <property type="component" value="Unassembled WGS sequence"/>
</dbReference>
<protein>
    <submittedName>
        <fullName evidence="5">SH3 domain-binding protein 5 homolog</fullName>
    </submittedName>
</protein>
<evidence type="ECO:0000256" key="2">
    <source>
        <dbReference type="ARBA" id="ARBA00023054"/>
    </source>
</evidence>
<dbReference type="AlphaFoldDB" id="A0A4C1ZCY6"/>
<sequence length="593" mass="68046">MMYDSEERSHHLFFDASTSLYFSRQLLERTHPLIRLSFVIGIVAVYPAFVTCNPVVHRTESTKTFQLLLGETSRRLHSLARRLGGSVERARPYHEAVGSATAARDHTQRAALHYQRASVRPPGTSSKYTKPLYKLIPPNSRLSARIDLPSRRAQCQIFRSTTNYKHLKFSAVKLPTHEPQRRKIGTRGRRREGQGRRALNLLFTSFAGKGRQRQAQKKTERQFQLHAAAKETVSLAEQRFVSKQHEWQFDSNWQEVLNHAIIKVMDAEKRKAESGREHQKRAAAYIAAERKASSEHVAQLEENLKRHIIKSRIYFEEKKLCDEQLNAQNEKIEKLQRLIADAKYRYSKSLKALEEISEEIHRRRGEYPPCKDTYPVGPREPGVGAEREPTHEELAQDALDSKPDEESSLQELRMRVRELALKPIDRADVETDEAWAQELNETINKLDQLLMMKETNQQRRSKFTTSGSEPTTSTNTRNRSPPGDGWGSVRIKNLSKSREQIYEPLNPITKSDKSKSMMSLDVLALARDTTIMDRESYLKAVIEDKSPTGTYTESNSERNDSPDEILMVECDTSDVTQNPVIRMTSSTTTNDEN</sequence>
<dbReference type="GO" id="GO:0005737">
    <property type="term" value="C:cytoplasm"/>
    <property type="evidence" value="ECO:0007669"/>
    <property type="project" value="TreeGrafter"/>
</dbReference>
<dbReference type="PANTHER" id="PTHR19423:SF1">
    <property type="entry name" value="SH3 DOMAIN-BINDING PROTEIN 5"/>
    <property type="match status" value="1"/>
</dbReference>
<feature type="coiled-coil region" evidence="3">
    <location>
        <begin position="318"/>
        <end position="345"/>
    </location>
</feature>
<evidence type="ECO:0000313" key="6">
    <source>
        <dbReference type="Proteomes" id="UP000299102"/>
    </source>
</evidence>
<feature type="compositionally biased region" description="Polar residues" evidence="4">
    <location>
        <begin position="463"/>
        <end position="479"/>
    </location>
</feature>
<feature type="region of interest" description="Disordered" evidence="4">
    <location>
        <begin position="367"/>
        <end position="408"/>
    </location>
</feature>
<evidence type="ECO:0000256" key="4">
    <source>
        <dbReference type="SAM" id="MobiDB-lite"/>
    </source>
</evidence>
<dbReference type="InterPro" id="IPR007940">
    <property type="entry name" value="SH3BP5"/>
</dbReference>
<evidence type="ECO:0000256" key="1">
    <source>
        <dbReference type="ARBA" id="ARBA00007796"/>
    </source>
</evidence>
<proteinExistence type="inferred from homology"/>
<gene>
    <name evidence="5" type="primary">pcs</name>
    <name evidence="5" type="ORF">EVAR_60935_1</name>
</gene>
<dbReference type="OrthoDB" id="446789at2759"/>